<feature type="region of interest" description="Disordered" evidence="1">
    <location>
        <begin position="1"/>
        <end position="30"/>
    </location>
</feature>
<accession>A0A383AYM1</accession>
<protein>
    <submittedName>
        <fullName evidence="2">Uncharacterized protein</fullName>
    </submittedName>
</protein>
<name>A0A383AYM1_9ZZZZ</name>
<feature type="non-terminal residue" evidence="2">
    <location>
        <position position="30"/>
    </location>
</feature>
<sequence length="30" mass="3030">HGGTLLGHHHHSSLGLETGAGAKKSTIGRL</sequence>
<dbReference type="EMBL" id="UINC01195880">
    <property type="protein sequence ID" value="SVE12650.1"/>
    <property type="molecule type" value="Genomic_DNA"/>
</dbReference>
<evidence type="ECO:0000256" key="1">
    <source>
        <dbReference type="SAM" id="MobiDB-lite"/>
    </source>
</evidence>
<organism evidence="2">
    <name type="scientific">marine metagenome</name>
    <dbReference type="NCBI Taxonomy" id="408172"/>
    <lineage>
        <taxon>unclassified sequences</taxon>
        <taxon>metagenomes</taxon>
        <taxon>ecological metagenomes</taxon>
    </lineage>
</organism>
<proteinExistence type="predicted"/>
<feature type="non-terminal residue" evidence="2">
    <location>
        <position position="1"/>
    </location>
</feature>
<reference evidence="2" key="1">
    <citation type="submission" date="2018-05" db="EMBL/GenBank/DDBJ databases">
        <authorList>
            <person name="Lanie J.A."/>
            <person name="Ng W.-L."/>
            <person name="Kazmierczak K.M."/>
            <person name="Andrzejewski T.M."/>
            <person name="Davidsen T.M."/>
            <person name="Wayne K.J."/>
            <person name="Tettelin H."/>
            <person name="Glass J.I."/>
            <person name="Rusch D."/>
            <person name="Podicherti R."/>
            <person name="Tsui H.-C.T."/>
            <person name="Winkler M.E."/>
        </authorList>
    </citation>
    <scope>NUCLEOTIDE SEQUENCE</scope>
</reference>
<evidence type="ECO:0000313" key="2">
    <source>
        <dbReference type="EMBL" id="SVE12650.1"/>
    </source>
</evidence>
<dbReference type="AlphaFoldDB" id="A0A383AYM1"/>
<gene>
    <name evidence="2" type="ORF">METZ01_LOCUS465504</name>
</gene>